<dbReference type="Gene3D" id="1.10.357.10">
    <property type="entry name" value="Tetracycline Repressor, domain 2"/>
    <property type="match status" value="1"/>
</dbReference>
<evidence type="ECO:0008006" key="3">
    <source>
        <dbReference type="Google" id="ProtNLM"/>
    </source>
</evidence>
<dbReference type="RefSeq" id="WP_376810404.1">
    <property type="nucleotide sequence ID" value="NZ_JBHTAC010000062.1"/>
</dbReference>
<accession>A0ABW2H8R2</accession>
<dbReference type="EMBL" id="JBHTAC010000062">
    <property type="protein sequence ID" value="MFC7247689.1"/>
    <property type="molecule type" value="Genomic_DNA"/>
</dbReference>
<dbReference type="SUPFAM" id="SSF48498">
    <property type="entry name" value="Tetracyclin repressor-like, C-terminal domain"/>
    <property type="match status" value="1"/>
</dbReference>
<keyword evidence="2" id="KW-1185">Reference proteome</keyword>
<sequence>MIGTYLRAEQEIGRITADADPDTLAAMLIGSAHLLYADRTGTPPDTAAVRKVVDGVLAAVSADRRGGRR</sequence>
<reference evidence="2" key="1">
    <citation type="journal article" date="2019" name="Int. J. Syst. Evol. Microbiol.">
        <title>The Global Catalogue of Microorganisms (GCM) 10K type strain sequencing project: providing services to taxonomists for standard genome sequencing and annotation.</title>
        <authorList>
            <consortium name="The Broad Institute Genomics Platform"/>
            <consortium name="The Broad Institute Genome Sequencing Center for Infectious Disease"/>
            <person name="Wu L."/>
            <person name="Ma J."/>
        </authorList>
    </citation>
    <scope>NUCLEOTIDE SEQUENCE [LARGE SCALE GENOMIC DNA]</scope>
    <source>
        <strain evidence="2">CGMCC 1.9106</strain>
    </source>
</reference>
<gene>
    <name evidence="1" type="ORF">ACFQO7_34935</name>
</gene>
<dbReference type="Proteomes" id="UP001596392">
    <property type="component" value="Unassembled WGS sequence"/>
</dbReference>
<comment type="caution">
    <text evidence="1">The sequence shown here is derived from an EMBL/GenBank/DDBJ whole genome shotgun (WGS) entry which is preliminary data.</text>
</comment>
<protein>
    <recommendedName>
        <fullName evidence="3">TetR family transcriptional regulator</fullName>
    </recommendedName>
</protein>
<dbReference type="InterPro" id="IPR036271">
    <property type="entry name" value="Tet_transcr_reg_TetR-rel_C_sf"/>
</dbReference>
<organism evidence="1 2">
    <name type="scientific">Catellatospora aurea</name>
    <dbReference type="NCBI Taxonomy" id="1337874"/>
    <lineage>
        <taxon>Bacteria</taxon>
        <taxon>Bacillati</taxon>
        <taxon>Actinomycetota</taxon>
        <taxon>Actinomycetes</taxon>
        <taxon>Micromonosporales</taxon>
        <taxon>Micromonosporaceae</taxon>
        <taxon>Catellatospora</taxon>
    </lineage>
</organism>
<proteinExistence type="predicted"/>
<evidence type="ECO:0000313" key="2">
    <source>
        <dbReference type="Proteomes" id="UP001596392"/>
    </source>
</evidence>
<evidence type="ECO:0000313" key="1">
    <source>
        <dbReference type="EMBL" id="MFC7247689.1"/>
    </source>
</evidence>
<name>A0ABW2H8R2_9ACTN</name>